<evidence type="ECO:0000313" key="1">
    <source>
        <dbReference type="EMBL" id="MER6613978.1"/>
    </source>
</evidence>
<protein>
    <submittedName>
        <fullName evidence="1">Uncharacterized protein</fullName>
    </submittedName>
</protein>
<accession>A0ABV1UT55</accession>
<dbReference type="Proteomes" id="UP001445472">
    <property type="component" value="Unassembled WGS sequence"/>
</dbReference>
<dbReference type="EMBL" id="JBEPBX010000007">
    <property type="protein sequence ID" value="MER6613978.1"/>
    <property type="molecule type" value="Genomic_DNA"/>
</dbReference>
<keyword evidence="2" id="KW-1185">Reference proteome</keyword>
<evidence type="ECO:0000313" key="2">
    <source>
        <dbReference type="Proteomes" id="UP001445472"/>
    </source>
</evidence>
<comment type="caution">
    <text evidence="1">The sequence shown here is derived from an EMBL/GenBank/DDBJ whole genome shotgun (WGS) entry which is preliminary data.</text>
</comment>
<proteinExistence type="predicted"/>
<gene>
    <name evidence="1" type="ORF">ABT276_11435</name>
</gene>
<sequence>MIVPRQSAAGGIETIIGVGSTLADTLDRIMLDTDLAGLPVLER</sequence>
<dbReference type="RefSeq" id="WP_351975904.1">
    <property type="nucleotide sequence ID" value="NZ_JBEPBX010000007.1"/>
</dbReference>
<organism evidence="1 2">
    <name type="scientific">Streptomyces xantholiticus</name>
    <dbReference type="NCBI Taxonomy" id="68285"/>
    <lineage>
        <taxon>Bacteria</taxon>
        <taxon>Bacillati</taxon>
        <taxon>Actinomycetota</taxon>
        <taxon>Actinomycetes</taxon>
        <taxon>Kitasatosporales</taxon>
        <taxon>Streptomycetaceae</taxon>
        <taxon>Streptomyces</taxon>
    </lineage>
</organism>
<name>A0ABV1UT55_9ACTN</name>
<reference evidence="1 2" key="1">
    <citation type="submission" date="2024-06" db="EMBL/GenBank/DDBJ databases">
        <title>The Natural Products Discovery Center: Release of the First 8490 Sequenced Strains for Exploring Actinobacteria Biosynthetic Diversity.</title>
        <authorList>
            <person name="Kalkreuter E."/>
            <person name="Kautsar S.A."/>
            <person name="Yang D."/>
            <person name="Bader C.D."/>
            <person name="Teijaro C.N."/>
            <person name="Fluegel L."/>
            <person name="Davis C.M."/>
            <person name="Simpson J.R."/>
            <person name="Lauterbach L."/>
            <person name="Steele A.D."/>
            <person name="Gui C."/>
            <person name="Meng S."/>
            <person name="Li G."/>
            <person name="Viehrig K."/>
            <person name="Ye F."/>
            <person name="Su P."/>
            <person name="Kiefer A.F."/>
            <person name="Nichols A."/>
            <person name="Cepeda A.J."/>
            <person name="Yan W."/>
            <person name="Fan B."/>
            <person name="Jiang Y."/>
            <person name="Adhikari A."/>
            <person name="Zheng C.-J."/>
            <person name="Schuster L."/>
            <person name="Cowan T.M."/>
            <person name="Smanski M.J."/>
            <person name="Chevrette M.G."/>
            <person name="De Carvalho L.P.S."/>
            <person name="Shen B."/>
        </authorList>
    </citation>
    <scope>NUCLEOTIDE SEQUENCE [LARGE SCALE GENOMIC DNA]</scope>
    <source>
        <strain evidence="1 2">NPDC000837</strain>
    </source>
</reference>